<evidence type="ECO:0000256" key="2">
    <source>
        <dbReference type="ARBA" id="ARBA00023136"/>
    </source>
</evidence>
<keyword evidence="3" id="KW-0998">Cell outer membrane</keyword>
<evidence type="ECO:0000256" key="3">
    <source>
        <dbReference type="ARBA" id="ARBA00023237"/>
    </source>
</evidence>
<feature type="domain" description="TonB-dependent receptor-like beta-barrel" evidence="4">
    <location>
        <begin position="9"/>
        <end position="100"/>
    </location>
</feature>
<dbReference type="Gene3D" id="2.40.170.20">
    <property type="entry name" value="TonB-dependent receptor, beta-barrel domain"/>
    <property type="match status" value="1"/>
</dbReference>
<dbReference type="InterPro" id="IPR036942">
    <property type="entry name" value="Beta-barrel_TonB_sf"/>
</dbReference>
<dbReference type="RefSeq" id="WP_161677109.1">
    <property type="nucleotide sequence ID" value="NZ_JAABLP010000004.1"/>
</dbReference>
<comment type="caution">
    <text evidence="5">The sequence shown here is derived from an EMBL/GenBank/DDBJ whole genome shotgun (WGS) entry which is preliminary data.</text>
</comment>
<dbReference type="InterPro" id="IPR000531">
    <property type="entry name" value="Beta-barrel_TonB"/>
</dbReference>
<proteinExistence type="predicted"/>
<keyword evidence="6" id="KW-1185">Reference proteome</keyword>
<dbReference type="Pfam" id="PF00593">
    <property type="entry name" value="TonB_dep_Rec_b-barrel"/>
    <property type="match status" value="1"/>
</dbReference>
<keyword evidence="5" id="KW-0675">Receptor</keyword>
<reference evidence="5 6" key="1">
    <citation type="submission" date="2020-01" db="EMBL/GenBank/DDBJ databases">
        <authorList>
            <person name="Peng S.Y."/>
            <person name="Li J."/>
            <person name="Wang M."/>
            <person name="Wang L."/>
            <person name="Wang C.Q."/>
            <person name="Wang J.R."/>
        </authorList>
    </citation>
    <scope>NUCLEOTIDE SEQUENCE [LARGE SCALE GENOMIC DNA]</scope>
    <source>
        <strain evidence="5 6">XCT-34</strain>
    </source>
</reference>
<gene>
    <name evidence="5" type="ORF">GWI71_15555</name>
</gene>
<protein>
    <submittedName>
        <fullName evidence="5">TonB-dependent receptor</fullName>
    </submittedName>
</protein>
<keyword evidence="2" id="KW-0472">Membrane</keyword>
<dbReference type="SUPFAM" id="SSF56935">
    <property type="entry name" value="Porins"/>
    <property type="match status" value="1"/>
</dbReference>
<organism evidence="5 6">
    <name type="scientific">Pannonibacter tanglangensis</name>
    <dbReference type="NCBI Taxonomy" id="2750084"/>
    <lineage>
        <taxon>Bacteria</taxon>
        <taxon>Pseudomonadati</taxon>
        <taxon>Pseudomonadota</taxon>
        <taxon>Alphaproteobacteria</taxon>
        <taxon>Hyphomicrobiales</taxon>
        <taxon>Stappiaceae</taxon>
        <taxon>Pannonibacter</taxon>
    </lineage>
</organism>
<comment type="subcellular location">
    <subcellularLocation>
        <location evidence="1">Cell outer membrane</location>
    </subcellularLocation>
</comment>
<accession>A0ABW9ZMG9</accession>
<dbReference type="Proteomes" id="UP000541347">
    <property type="component" value="Unassembled WGS sequence"/>
</dbReference>
<name>A0ABW9ZMG9_9HYPH</name>
<evidence type="ECO:0000313" key="5">
    <source>
        <dbReference type="EMBL" id="NBN65107.1"/>
    </source>
</evidence>
<dbReference type="EMBL" id="JAABLP010000004">
    <property type="protein sequence ID" value="NBN65107.1"/>
    <property type="molecule type" value="Genomic_DNA"/>
</dbReference>
<sequence>MTRPPWPWNVGAYTQARVSPIERLDISAGRRADFQSYRAVDGQTFDSAGVSPNLDVTYELLQGLKLQGGYGYVFSGLEQAETAFFHAANYLYAKTLNPTYAHAAAVQAFRAQGDL</sequence>
<evidence type="ECO:0000256" key="1">
    <source>
        <dbReference type="ARBA" id="ARBA00004442"/>
    </source>
</evidence>
<evidence type="ECO:0000313" key="6">
    <source>
        <dbReference type="Proteomes" id="UP000541347"/>
    </source>
</evidence>
<evidence type="ECO:0000259" key="4">
    <source>
        <dbReference type="Pfam" id="PF00593"/>
    </source>
</evidence>